<comment type="caution">
    <text evidence="3">The sequence shown here is derived from an EMBL/GenBank/DDBJ whole genome shotgun (WGS) entry which is preliminary data.</text>
</comment>
<evidence type="ECO:0000256" key="1">
    <source>
        <dbReference type="SAM" id="Coils"/>
    </source>
</evidence>
<dbReference type="EMBL" id="JAIWYP010000005">
    <property type="protein sequence ID" value="KAH3826057.1"/>
    <property type="molecule type" value="Genomic_DNA"/>
</dbReference>
<gene>
    <name evidence="3" type="ORF">DPMN_127946</name>
</gene>
<evidence type="ECO:0000256" key="2">
    <source>
        <dbReference type="SAM" id="MobiDB-lite"/>
    </source>
</evidence>
<sequence>MASASSLPPVPPHLAHQFSGQKNLAGAATVKKRPFPIHPKPEILYTATPLKLAKESPEARTTLWYHRKQKEKEAAGEYVKRNKQQRSNRTYTCSKCSELRLPLGHTQYYGSWFCMKTATQTFEEWRQEKEEERRKHKENAKQ</sequence>
<protein>
    <submittedName>
        <fullName evidence="3">Uncharacterized protein</fullName>
    </submittedName>
</protein>
<feature type="region of interest" description="Disordered" evidence="2">
    <location>
        <begin position="1"/>
        <end position="32"/>
    </location>
</feature>
<evidence type="ECO:0000313" key="4">
    <source>
        <dbReference type="Proteomes" id="UP000828390"/>
    </source>
</evidence>
<keyword evidence="4" id="KW-1185">Reference proteome</keyword>
<feature type="coiled-coil region" evidence="1">
    <location>
        <begin position="115"/>
        <end position="142"/>
    </location>
</feature>
<reference evidence="3" key="1">
    <citation type="journal article" date="2019" name="bioRxiv">
        <title>The Genome of the Zebra Mussel, Dreissena polymorpha: A Resource for Invasive Species Research.</title>
        <authorList>
            <person name="McCartney M.A."/>
            <person name="Auch B."/>
            <person name="Kono T."/>
            <person name="Mallez S."/>
            <person name="Zhang Y."/>
            <person name="Obille A."/>
            <person name="Becker A."/>
            <person name="Abrahante J.E."/>
            <person name="Garbe J."/>
            <person name="Badalamenti J.P."/>
            <person name="Herman A."/>
            <person name="Mangelson H."/>
            <person name="Liachko I."/>
            <person name="Sullivan S."/>
            <person name="Sone E.D."/>
            <person name="Koren S."/>
            <person name="Silverstein K.A.T."/>
            <person name="Beckman K.B."/>
            <person name="Gohl D.M."/>
        </authorList>
    </citation>
    <scope>NUCLEOTIDE SEQUENCE</scope>
    <source>
        <strain evidence="3">Duluth1</strain>
        <tissue evidence="3">Whole animal</tissue>
    </source>
</reference>
<keyword evidence="1" id="KW-0175">Coiled coil</keyword>
<dbReference type="Proteomes" id="UP000828390">
    <property type="component" value="Unassembled WGS sequence"/>
</dbReference>
<organism evidence="3 4">
    <name type="scientific">Dreissena polymorpha</name>
    <name type="common">Zebra mussel</name>
    <name type="synonym">Mytilus polymorpha</name>
    <dbReference type="NCBI Taxonomy" id="45954"/>
    <lineage>
        <taxon>Eukaryota</taxon>
        <taxon>Metazoa</taxon>
        <taxon>Spiralia</taxon>
        <taxon>Lophotrochozoa</taxon>
        <taxon>Mollusca</taxon>
        <taxon>Bivalvia</taxon>
        <taxon>Autobranchia</taxon>
        <taxon>Heteroconchia</taxon>
        <taxon>Euheterodonta</taxon>
        <taxon>Imparidentia</taxon>
        <taxon>Neoheterodontei</taxon>
        <taxon>Myida</taxon>
        <taxon>Dreissenoidea</taxon>
        <taxon>Dreissenidae</taxon>
        <taxon>Dreissena</taxon>
    </lineage>
</organism>
<name>A0A9D4JZ91_DREPO</name>
<proteinExistence type="predicted"/>
<dbReference type="AlphaFoldDB" id="A0A9D4JZ91"/>
<accession>A0A9D4JZ91</accession>
<evidence type="ECO:0000313" key="3">
    <source>
        <dbReference type="EMBL" id="KAH3826057.1"/>
    </source>
</evidence>
<reference evidence="3" key="2">
    <citation type="submission" date="2020-11" db="EMBL/GenBank/DDBJ databases">
        <authorList>
            <person name="McCartney M.A."/>
            <person name="Auch B."/>
            <person name="Kono T."/>
            <person name="Mallez S."/>
            <person name="Becker A."/>
            <person name="Gohl D.M."/>
            <person name="Silverstein K.A.T."/>
            <person name="Koren S."/>
            <person name="Bechman K.B."/>
            <person name="Herman A."/>
            <person name="Abrahante J.E."/>
            <person name="Garbe J."/>
        </authorList>
    </citation>
    <scope>NUCLEOTIDE SEQUENCE</scope>
    <source>
        <strain evidence="3">Duluth1</strain>
        <tissue evidence="3">Whole animal</tissue>
    </source>
</reference>